<dbReference type="PROSITE" id="PS00022">
    <property type="entry name" value="EGF_1"/>
    <property type="match status" value="3"/>
</dbReference>
<proteinExistence type="inferred from homology"/>
<dbReference type="SMART" id="SM00179">
    <property type="entry name" value="EGF_CA"/>
    <property type="match status" value="5"/>
</dbReference>
<dbReference type="EMBL" id="WHWB01034654">
    <property type="protein sequence ID" value="KAJ7406409.1"/>
    <property type="molecule type" value="Genomic_DNA"/>
</dbReference>
<feature type="disulfide bond" evidence="14">
    <location>
        <begin position="3509"/>
        <end position="3519"/>
    </location>
</feature>
<evidence type="ECO:0000256" key="9">
    <source>
        <dbReference type="ARBA" id="ARBA00022989"/>
    </source>
</evidence>
<dbReference type="Gene3D" id="2.120.10.30">
    <property type="entry name" value="TolB, C-terminal domain"/>
    <property type="match status" value="9"/>
</dbReference>
<feature type="disulfide bond" evidence="15">
    <location>
        <begin position="2216"/>
        <end position="2231"/>
    </location>
</feature>
<feature type="repeat" description="LDL-receptor class B" evidence="16">
    <location>
        <begin position="3223"/>
        <end position="3266"/>
    </location>
</feature>
<dbReference type="InterPro" id="IPR000152">
    <property type="entry name" value="EGF-type_Asp/Asn_hydroxyl_site"/>
</dbReference>
<feature type="repeat" description="LDL-receptor class B" evidence="16">
    <location>
        <begin position="1136"/>
        <end position="1175"/>
    </location>
</feature>
<feature type="disulfide bond" evidence="14">
    <location>
        <begin position="3601"/>
        <end position="3610"/>
    </location>
</feature>
<feature type="disulfide bond" evidence="15">
    <location>
        <begin position="2762"/>
        <end position="2777"/>
    </location>
</feature>
<feature type="disulfide bond" evidence="15">
    <location>
        <begin position="1998"/>
        <end position="2013"/>
    </location>
</feature>
<dbReference type="SUPFAM" id="SSF57424">
    <property type="entry name" value="LDL receptor-like module"/>
    <property type="match status" value="23"/>
</dbReference>
<feature type="disulfide bond" evidence="15">
    <location>
        <begin position="2782"/>
        <end position="2794"/>
    </location>
</feature>
<dbReference type="PROSITE" id="PS51120">
    <property type="entry name" value="LDLRB"/>
    <property type="match status" value="17"/>
</dbReference>
<reference evidence="19" key="1">
    <citation type="submission" date="2019-10" db="EMBL/GenBank/DDBJ databases">
        <authorList>
            <person name="Soares A.E.R."/>
            <person name="Aleixo A."/>
            <person name="Schneider P."/>
            <person name="Miyaki C.Y."/>
            <person name="Schneider M.P."/>
            <person name="Mello C."/>
            <person name="Vasconcelos A.T.R."/>
        </authorList>
    </citation>
    <scope>NUCLEOTIDE SEQUENCE</scope>
    <source>
        <tissue evidence="19">Muscle</tissue>
    </source>
</reference>
<keyword evidence="7" id="KW-0677">Repeat</keyword>
<dbReference type="InterPro" id="IPR002172">
    <property type="entry name" value="LDrepeatLR_classA_rpt"/>
</dbReference>
<evidence type="ECO:0000259" key="18">
    <source>
        <dbReference type="PROSITE" id="PS50026"/>
    </source>
</evidence>
<feature type="disulfide bond" evidence="15">
    <location>
        <begin position="2623"/>
        <end position="2635"/>
    </location>
</feature>
<feature type="disulfide bond" evidence="15">
    <location>
        <begin position="2801"/>
        <end position="2816"/>
    </location>
</feature>
<feature type="disulfide bond" evidence="15">
    <location>
        <begin position="2921"/>
        <end position="2936"/>
    </location>
</feature>
<dbReference type="CDD" id="cd00112">
    <property type="entry name" value="LDLa"/>
    <property type="match status" value="21"/>
</dbReference>
<feature type="disulfide bond" evidence="15">
    <location>
        <begin position="1947"/>
        <end position="1965"/>
    </location>
</feature>
<feature type="disulfide bond" evidence="15">
    <location>
        <begin position="2840"/>
        <end position="2855"/>
    </location>
</feature>
<dbReference type="PROSITE" id="PS01187">
    <property type="entry name" value="EGF_CA"/>
    <property type="match status" value="2"/>
</dbReference>
<feature type="disulfide bond" evidence="15">
    <location>
        <begin position="2878"/>
        <end position="2893"/>
    </location>
</feature>
<feature type="domain" description="EGF-like" evidence="18">
    <location>
        <begin position="3469"/>
        <end position="3505"/>
    </location>
</feature>
<keyword evidence="12" id="KW-0675">Receptor</keyword>
<feature type="disulfide bond" evidence="15">
    <location>
        <begin position="581"/>
        <end position="599"/>
    </location>
</feature>
<dbReference type="Pfam" id="PF14670">
    <property type="entry name" value="FXa_inhibition"/>
    <property type="match status" value="2"/>
</dbReference>
<feature type="repeat" description="LDL-receptor class B" evidence="16">
    <location>
        <begin position="1049"/>
        <end position="1091"/>
    </location>
</feature>
<dbReference type="InterPro" id="IPR051221">
    <property type="entry name" value="LDLR-related"/>
</dbReference>
<gene>
    <name evidence="19" type="ORF">WISP_134054</name>
</gene>
<feature type="disulfide bond" evidence="15">
    <location>
        <begin position="1986"/>
        <end position="2004"/>
    </location>
</feature>
<feature type="disulfide bond" evidence="15">
    <location>
        <begin position="2789"/>
        <end position="2807"/>
    </location>
</feature>
<organism evidence="19 20">
    <name type="scientific">Willisornis vidua</name>
    <name type="common">Xingu scale-backed antbird</name>
    <dbReference type="NCBI Taxonomy" id="1566151"/>
    <lineage>
        <taxon>Eukaryota</taxon>
        <taxon>Metazoa</taxon>
        <taxon>Chordata</taxon>
        <taxon>Craniata</taxon>
        <taxon>Vertebrata</taxon>
        <taxon>Euteleostomi</taxon>
        <taxon>Archelosauria</taxon>
        <taxon>Archosauria</taxon>
        <taxon>Dinosauria</taxon>
        <taxon>Saurischia</taxon>
        <taxon>Theropoda</taxon>
        <taxon>Coelurosauria</taxon>
        <taxon>Aves</taxon>
        <taxon>Neognathae</taxon>
        <taxon>Neoaves</taxon>
        <taxon>Telluraves</taxon>
        <taxon>Australaves</taxon>
        <taxon>Passeriformes</taxon>
        <taxon>Thamnophilidae</taxon>
        <taxon>Willisornis</taxon>
    </lineage>
</organism>
<evidence type="ECO:0000256" key="17">
    <source>
        <dbReference type="SAM" id="Phobius"/>
    </source>
</evidence>
<dbReference type="InterPro" id="IPR009030">
    <property type="entry name" value="Growth_fac_rcpt_cys_sf"/>
</dbReference>
<feature type="disulfide bond" evidence="15">
    <location>
        <begin position="2197"/>
        <end position="2209"/>
    </location>
</feature>
<dbReference type="SMART" id="SM00181">
    <property type="entry name" value="EGF"/>
    <property type="match status" value="19"/>
</dbReference>
<feature type="repeat" description="LDL-receptor class B" evidence="16">
    <location>
        <begin position="786"/>
        <end position="832"/>
    </location>
</feature>
<feature type="disulfide bond" evidence="15">
    <location>
        <begin position="447"/>
        <end position="465"/>
    </location>
</feature>
<feature type="disulfide bond" evidence="15">
    <location>
        <begin position="574"/>
        <end position="586"/>
    </location>
</feature>
<dbReference type="SMART" id="SM00135">
    <property type="entry name" value="LY"/>
    <property type="match status" value="34"/>
</dbReference>
<dbReference type="Pfam" id="PF12662">
    <property type="entry name" value="cEGF"/>
    <property type="match status" value="1"/>
</dbReference>
<accession>A0ABQ9CPU7</accession>
<dbReference type="Pfam" id="PF16472">
    <property type="entry name" value="DUF5050"/>
    <property type="match status" value="1"/>
</dbReference>
<evidence type="ECO:0000256" key="2">
    <source>
        <dbReference type="ARBA" id="ARBA00009939"/>
    </source>
</evidence>
<feature type="repeat" description="LDL-receptor class B" evidence="16">
    <location>
        <begin position="293"/>
        <end position="342"/>
    </location>
</feature>
<dbReference type="InterPro" id="IPR036055">
    <property type="entry name" value="LDL_receptor-like_sf"/>
</dbReference>
<feature type="transmembrane region" description="Helical" evidence="17">
    <location>
        <begin position="3628"/>
        <end position="3651"/>
    </location>
</feature>
<feature type="disulfide bond" evidence="14">
    <location>
        <begin position="3582"/>
        <end position="3599"/>
    </location>
</feature>
<feature type="disulfide bond" evidence="15">
    <location>
        <begin position="2204"/>
        <end position="2222"/>
    </location>
</feature>
<feature type="disulfide bond" evidence="15">
    <location>
        <begin position="1940"/>
        <end position="1952"/>
    </location>
</feature>
<feature type="domain" description="EGF-like" evidence="18">
    <location>
        <begin position="3434"/>
        <end position="3467"/>
    </location>
</feature>
<dbReference type="SUPFAM" id="SSF63825">
    <property type="entry name" value="YWTD domain"/>
    <property type="match status" value="8"/>
</dbReference>
<protein>
    <recommendedName>
        <fullName evidence="18">EGF-like domain-containing protein</fullName>
    </recommendedName>
</protein>
<dbReference type="Pfam" id="PF00057">
    <property type="entry name" value="Ldl_recept_a"/>
    <property type="match status" value="22"/>
</dbReference>
<keyword evidence="5 17" id="KW-0812">Transmembrane</keyword>
<feature type="disulfide bond" evidence="15">
    <location>
        <begin position="481"/>
        <end position="493"/>
    </location>
</feature>
<dbReference type="SMART" id="SM00192">
    <property type="entry name" value="LDLa"/>
    <property type="match status" value="23"/>
</dbReference>
<feature type="disulfide bond" evidence="15">
    <location>
        <begin position="1959"/>
        <end position="1974"/>
    </location>
</feature>
<feature type="domain" description="EGF-like" evidence="18">
    <location>
        <begin position="3576"/>
        <end position="3611"/>
    </location>
</feature>
<keyword evidence="9 17" id="KW-1133">Transmembrane helix</keyword>
<keyword evidence="10 17" id="KW-0472">Membrane</keyword>
<feature type="disulfide bond" evidence="15">
    <location>
        <begin position="2663"/>
        <end position="2675"/>
    </location>
</feature>
<evidence type="ECO:0000256" key="3">
    <source>
        <dbReference type="ARBA" id="ARBA00022536"/>
    </source>
</evidence>
<evidence type="ECO:0000256" key="6">
    <source>
        <dbReference type="ARBA" id="ARBA00022729"/>
    </source>
</evidence>
<feature type="disulfide bond" evidence="14">
    <location>
        <begin position="3401"/>
        <end position="3411"/>
    </location>
</feature>
<feature type="repeat" description="LDL-receptor class B" evidence="16">
    <location>
        <begin position="1439"/>
        <end position="1482"/>
    </location>
</feature>
<feature type="disulfide bond" evidence="14">
    <location>
        <begin position="3423"/>
        <end position="3432"/>
    </location>
</feature>
<comment type="caution">
    <text evidence="19">The sequence shown here is derived from an EMBL/GenBank/DDBJ whole genome shotgun (WGS) entry which is preliminary data.</text>
</comment>
<dbReference type="SUPFAM" id="SSF57184">
    <property type="entry name" value="Growth factor receptor domain"/>
    <property type="match status" value="2"/>
</dbReference>
<keyword evidence="13" id="KW-0325">Glycoprotein</keyword>
<evidence type="ECO:0000313" key="20">
    <source>
        <dbReference type="Proteomes" id="UP001145742"/>
    </source>
</evidence>
<feature type="disulfide bond" evidence="15">
    <location>
        <begin position="2074"/>
        <end position="2092"/>
    </location>
</feature>
<feature type="repeat" description="LDL-receptor class B" evidence="16">
    <location>
        <begin position="2448"/>
        <end position="2491"/>
    </location>
</feature>
<feature type="domain" description="EGF-like" evidence="18">
    <location>
        <begin position="3397"/>
        <end position="3433"/>
    </location>
</feature>
<comment type="caution">
    <text evidence="14">Lacks conserved residue(s) required for the propagation of feature annotation.</text>
</comment>
<evidence type="ECO:0000256" key="12">
    <source>
        <dbReference type="ARBA" id="ARBA00023170"/>
    </source>
</evidence>
<dbReference type="Proteomes" id="UP001145742">
    <property type="component" value="Unassembled WGS sequence"/>
</dbReference>
<dbReference type="CDD" id="cd00054">
    <property type="entry name" value="EGF_CA"/>
    <property type="match status" value="1"/>
</dbReference>
<feature type="disulfide bond" evidence="14">
    <location>
        <begin position="3531"/>
        <end position="3540"/>
    </location>
</feature>
<feature type="disulfide bond" evidence="15">
    <location>
        <begin position="529"/>
        <end position="547"/>
    </location>
</feature>
<feature type="domain" description="EGF-like" evidence="18">
    <location>
        <begin position="3506"/>
        <end position="3541"/>
    </location>
</feature>
<dbReference type="InterPro" id="IPR011042">
    <property type="entry name" value="6-blade_b-propeller_TolB-like"/>
</dbReference>
<feature type="disulfide bond" evidence="15">
    <location>
        <begin position="488"/>
        <end position="506"/>
    </location>
</feature>
<dbReference type="Gene3D" id="2.10.25.10">
    <property type="entry name" value="Laminin"/>
    <property type="match status" value="8"/>
</dbReference>
<feature type="disulfide bond" evidence="15">
    <location>
        <begin position="684"/>
        <end position="699"/>
    </location>
</feature>
<dbReference type="PROSITE" id="PS50026">
    <property type="entry name" value="EGF_3"/>
    <property type="match status" value="5"/>
</dbReference>
<dbReference type="PRINTS" id="PR00261">
    <property type="entry name" value="LDLRECEPTOR"/>
</dbReference>
<feature type="disulfide bond" evidence="14">
    <location>
        <begin position="3578"/>
        <end position="3588"/>
    </location>
</feature>
<dbReference type="InterPro" id="IPR018097">
    <property type="entry name" value="EGF_Ca-bd_CS"/>
</dbReference>
<keyword evidence="8" id="KW-0106">Calcium</keyword>
<feature type="repeat" description="LDL-receptor class B" evidence="16">
    <location>
        <begin position="204"/>
        <end position="246"/>
    </location>
</feature>
<feature type="disulfide bond" evidence="15">
    <location>
        <begin position="2047"/>
        <end position="2062"/>
    </location>
</feature>
<evidence type="ECO:0000256" key="16">
    <source>
        <dbReference type="PROSITE-ProRule" id="PRU00461"/>
    </source>
</evidence>
<feature type="disulfide bond" evidence="15">
    <location>
        <begin position="2965"/>
        <end position="2980"/>
    </location>
</feature>
<feature type="repeat" description="LDL-receptor class B" evidence="16">
    <location>
        <begin position="1761"/>
        <end position="1805"/>
    </location>
</feature>
<feature type="repeat" description="LDL-receptor class B" evidence="16">
    <location>
        <begin position="22"/>
        <end position="65"/>
    </location>
</feature>
<dbReference type="PROSITE" id="PS01209">
    <property type="entry name" value="LDLRA_1"/>
    <property type="match status" value="9"/>
</dbReference>
<feature type="disulfide bond" evidence="15">
    <location>
        <begin position="2151"/>
        <end position="2163"/>
    </location>
</feature>
<feature type="disulfide bond" evidence="15">
    <location>
        <begin position="522"/>
        <end position="534"/>
    </location>
</feature>
<feature type="disulfide bond" evidence="15">
    <location>
        <begin position="2866"/>
        <end position="2884"/>
    </location>
</feature>
<feature type="repeat" description="LDL-receptor class B" evidence="16">
    <location>
        <begin position="1353"/>
        <end position="1395"/>
    </location>
</feature>
<name>A0ABQ9CPU7_9PASS</name>
<feature type="repeat" description="LDL-receptor class B" evidence="16">
    <location>
        <begin position="343"/>
        <end position="386"/>
    </location>
</feature>
<feature type="disulfide bond" evidence="15">
    <location>
        <begin position="2722"/>
        <end position="2737"/>
    </location>
</feature>
<feature type="disulfide bond" evidence="15">
    <location>
        <begin position="2953"/>
        <end position="2971"/>
    </location>
</feature>
<dbReference type="Pfam" id="PF00058">
    <property type="entry name" value="Ldl_recept_b"/>
    <property type="match status" value="10"/>
</dbReference>
<dbReference type="PROSITE" id="PS50068">
    <property type="entry name" value="LDLRA_2"/>
    <property type="match status" value="23"/>
</dbReference>
<evidence type="ECO:0000256" key="1">
    <source>
        <dbReference type="ARBA" id="ARBA00004479"/>
    </source>
</evidence>
<evidence type="ECO:0000256" key="10">
    <source>
        <dbReference type="ARBA" id="ARBA00023136"/>
    </source>
</evidence>
<dbReference type="InterPro" id="IPR023415">
    <property type="entry name" value="LDLR_class-A_CS"/>
</dbReference>
<keyword evidence="3 14" id="KW-0245">EGF-like domain</keyword>
<evidence type="ECO:0000256" key="7">
    <source>
        <dbReference type="ARBA" id="ARBA00022737"/>
    </source>
</evidence>
<feature type="disulfide bond" evidence="15">
    <location>
        <begin position="2682"/>
        <end position="2697"/>
    </location>
</feature>
<dbReference type="Gene3D" id="4.10.400.10">
    <property type="entry name" value="Low-density Lipoprotein Receptor"/>
    <property type="match status" value="23"/>
</dbReference>
<feature type="disulfide bond" evidence="14">
    <location>
        <begin position="3437"/>
        <end position="3447"/>
    </location>
</feature>
<evidence type="ECO:0000256" key="11">
    <source>
        <dbReference type="ARBA" id="ARBA00023157"/>
    </source>
</evidence>
<dbReference type="PROSITE" id="PS01186">
    <property type="entry name" value="EGF_2"/>
    <property type="match status" value="1"/>
</dbReference>
<evidence type="ECO:0000313" key="19">
    <source>
        <dbReference type="EMBL" id="KAJ7406409.1"/>
    </source>
</evidence>
<keyword evidence="4" id="KW-0254">Endocytosis</keyword>
<keyword evidence="6" id="KW-0732">Signal</keyword>
<evidence type="ECO:0000256" key="4">
    <source>
        <dbReference type="ARBA" id="ARBA00022583"/>
    </source>
</evidence>
<dbReference type="PROSITE" id="PS00010">
    <property type="entry name" value="ASX_HYDROXYL"/>
    <property type="match status" value="1"/>
</dbReference>
<evidence type="ECO:0000256" key="14">
    <source>
        <dbReference type="PROSITE-ProRule" id="PRU00076"/>
    </source>
</evidence>
<dbReference type="InterPro" id="IPR000033">
    <property type="entry name" value="LDLR_classB_rpt"/>
</dbReference>
<feature type="repeat" description="LDL-receptor class B" evidence="16">
    <location>
        <begin position="833"/>
        <end position="875"/>
    </location>
</feature>
<feature type="disulfide bond" evidence="15">
    <location>
        <begin position="2670"/>
        <end position="2688"/>
    </location>
</feature>
<feature type="repeat" description="LDL-receptor class B" evidence="16">
    <location>
        <begin position="1396"/>
        <end position="1438"/>
    </location>
</feature>
<feature type="disulfide bond" evidence="15">
    <location>
        <begin position="440"/>
        <end position="452"/>
    </location>
</feature>
<dbReference type="InterPro" id="IPR001881">
    <property type="entry name" value="EGF-like_Ca-bd_dom"/>
</dbReference>
<feature type="repeat" description="LDL-receptor class B" evidence="16">
    <location>
        <begin position="247"/>
        <end position="292"/>
    </location>
</feature>
<dbReference type="InterPro" id="IPR000742">
    <property type="entry name" value="EGF"/>
</dbReference>
<feature type="disulfide bond" evidence="15">
    <location>
        <begin position="2630"/>
        <end position="2648"/>
    </location>
</feature>
<keyword evidence="11 14" id="KW-1015">Disulfide bond</keyword>
<evidence type="ECO:0000256" key="5">
    <source>
        <dbReference type="ARBA" id="ARBA00022692"/>
    </source>
</evidence>
<feature type="disulfide bond" evidence="15">
    <location>
        <begin position="2859"/>
        <end position="2871"/>
    </location>
</feature>
<feature type="disulfide bond" evidence="14">
    <location>
        <begin position="3495"/>
        <end position="3504"/>
    </location>
</feature>
<feature type="repeat" description="LDL-receptor class B" evidence="16">
    <location>
        <begin position="2405"/>
        <end position="2447"/>
    </location>
</feature>
<feature type="disulfide bond" evidence="15">
    <location>
        <begin position="2067"/>
        <end position="2079"/>
    </location>
</feature>
<comment type="subcellular location">
    <subcellularLocation>
        <location evidence="1">Membrane</location>
        <topology evidence="1">Single-pass type I membrane protein</topology>
    </subcellularLocation>
</comment>
<feature type="disulfide bond" evidence="15">
    <location>
        <begin position="2946"/>
        <end position="2958"/>
    </location>
</feature>
<feature type="disulfide bond" evidence="14">
    <location>
        <begin position="3473"/>
        <end position="3483"/>
    </location>
</feature>
<dbReference type="SUPFAM" id="SSF57196">
    <property type="entry name" value="EGF/Laminin"/>
    <property type="match status" value="5"/>
</dbReference>
<dbReference type="InterPro" id="IPR032485">
    <property type="entry name" value="LRP1-like_beta_prop"/>
</dbReference>
<keyword evidence="20" id="KW-1185">Reference proteome</keyword>
<feature type="repeat" description="LDL-receptor class B" evidence="16">
    <location>
        <begin position="66"/>
        <end position="109"/>
    </location>
</feature>
<comment type="similarity">
    <text evidence="2">Belongs to the LDLR family.</text>
</comment>
<feature type="disulfide bond" evidence="15">
    <location>
        <begin position="641"/>
        <end position="656"/>
    </location>
</feature>
<feature type="disulfide bond" evidence="15">
    <location>
        <begin position="2821"/>
        <end position="2833"/>
    </location>
</feature>
<dbReference type="PANTHER" id="PTHR22722">
    <property type="entry name" value="LOW-DENSITY LIPOPROTEIN RECEPTOR-RELATED PROTEIN 2-RELATED"/>
    <property type="match status" value="1"/>
</dbReference>
<evidence type="ECO:0000256" key="15">
    <source>
        <dbReference type="PROSITE-ProRule" id="PRU00124"/>
    </source>
</evidence>
<evidence type="ECO:0000256" key="8">
    <source>
        <dbReference type="ARBA" id="ARBA00022837"/>
    </source>
</evidence>
<sequence length="3750" mass="420233">MSSVMAELQLMQESDCATVRQQKLFFTDYGNAAKVERCDMDGMNRTWIVDSKIEQPTALALDLINKYVYWVDIYLESVEVVDYQGRRRHTIIKGRQIRHLCSLAVFENYLYAVNSDNLSILRINRYNGTDVQALARLDNAKEIRVFQKRTPTAGPKNELFLFYGKGRPGIIRGMDLNTKVSDEYMIPIENLVNPRALDFHAESNYIYFADTTSFLIGRQKIDGTERETILKDDLDNVEGIAVDWIGNNLYWTNDGYRKTIAVARLEKAAQSRKTLLEGDMSHPRGIVVDPVNGWMYWTDWEEDEIDASVGRIEKAWMDGSSRQIFVTSKMLWPNGLTLDYRASVLYWCDAYYDHIERIFLNGTDRKVVYSGKDLNHPFGLSHHGNYIYWTDYMNGSIFQLDLLTRNVTLLRSERPPLFGLQIYDPRKQQVKDEEAPPQLCQAEQFQCSNKRCIQERWRCDGDDDCLDGSDEHSEICFNHSCPDDQFKCQNNRCIPKRWLCDGANDCGNNEDESNKTCAARTCQAEQFSCGNGRCIPTSWLCDREDDCGDGTDEMASCDDDCGDGSDELGCVHSCAADQFRCQNGRCIPSHWACDGDNDCGDFSDETKTNCSREETPSPGRCNGREFQCSPEGSCVPEVWRCDGEKDCEDGSDEKGCNGTIRVCDEKTKFSCSSTGRCISKAWLCDGDIDCEDQSDEDNCEGYMCGPPKYPCANDTSICLQPEKLCNGRRDCPDGSDEGDLCDPFEAFIIFSIRHEIRKIDLHKRDYSLLVPGLRNTIALDFHFSQSLLYWTDVVEDKIYRGKLSDTGGVSAIEVVVQHGLATPEGLTVDWIAGNIYWIDSNLDQIEVAKLDGTLRTTLIAGAMEHPRAIALDPRYGSDAIYSALYDGTGMLEIIRGHEYLSHPFAVSLYGSEVYWTDWRTNTLAKANKWTGQNVSVIQKTSAQPFDLQIYHPSRQPQAPNPCAANEGRGPCSHMCLINHNRSAACACPHLMKLSSDKKTCYERKKFLLYARRSEIRGVDIENPYFNYITAFTVPDIDDVTVIDFDAVEERLYWTDVKTQTIKRAFINGTGLETIISRDIQSIRGLAVDWISRNLYWISSEFDETQINVAHLDGSLKTSIIHGIDKPQCLAVHPVKGKLYWTDGNTINMANMDGSNSKILFQNQKDPVGLSIDYGENKLYWISSGNGTINRCNLDGGNLEIIESMKEDLTKATALTIMDKKLWWADQNLAQIGTCNKKDGRNPTVLRNKTAGVVHMKVYDKAAQQGSNSCQLNNGGCSQLCLPTSETSRTCVCTVGYNLQKNRMACKGIESFLMYSVHEGVRGIPLDPNDKMDALMPISGASFAVGIDFHAGNDTIYWTDMGFNRISRSKRDQTWKEDIVTNGLGRVEGIAVDWIAGNIYWTDHGFNLIEVARLNGSFRYVIISQGLDQPRSIAVHPEKGYLFWTEWGQTPCIGRAHLDGSEKVVLVSLGIAWPNGISIDYEENKLYWCDARTDKIERIDLESGGTREIVLSGSNVDMFSVAVFGAYIYWSDRAHANGSIRRGHKNEATDAVTMRTGLGINLKEVKIFNRAREKGTNVCAKNNGGCHQLCLYRGGGRRTCACAHGYLAEDGISCLRHEGYLLYSGRTILKSIHLSDETNLNSPVRPYENPEYFKNVIALAFDYSLKGRGTNRIFFSDAHYGNIQVIKDNWAGRKVLIENVGSVEGLAYHRAWDTLYWTSSTTSSITRHTVDQRRRGAFNREAVIAMAEDDHPHVLALEECQNLMFWTNWNEQLPSIMRSTLSGKNAQVIISTDILTPNGLTIDHRAEKLYFSDGSLGKIERCEYDGSQRYVIVKSGPGTFLSLAVYDEYIFWSDGVRRAILRSSKYTGGDTKVLRSDIPHQPMGIIAVANDTNSCELSPCAQMNGGCHDLCLLTPDGRVNCSCRGDRVLVEENRCVKNRGCRKGFKPCSNRRCVSSNKVCDGVNDCGDNSDELDCKDSTCAATEFRCADGICIGKSAQCNQIIDCADASDEKNCNNTNCSYFYKLGIKSSGFISCNSTSLCILPEWICDGSNDCGDYTDELKCPDSSCSWNQFACSANKCISKQWTCDGEDDCGDGLDESDAICGSVTCAADTFSCLGSHACVPQHWLCDGERDCPNGSDELSTAGCGYRHCRPGEFTCADGRCLLNSQWQCDGDFDCPDHSDEAPINIRCKSSEQSCNSSFFMCKNGKCIAQSAVCDNKEDCSDGSDEKSCHVNECLSKKVSGCSQDCQDLPVGYKCKCWPGFLLKDDGKTCIDIDECSSGFPCSQQCINTYGTYKCLCAEGYEIQPDNLNGCKSLSDEEPFLILADHHEIRKISTDGSNYTLLKQGLNNVIAIDFDYREEFIYWIDSSRPNGSRINRMSLNGSDIKVIHNTAVPNALAVDWIGKNLYWSDTEKRIIEVSKLNGLYPTVLVSKRVKFPRGLSLDPQAGYLYWIDCCEYPHIGRVGMDGSRPTVLIDTQISRPMAVTIDYVNHRLYWADENHIEFSDMDGSHRHKVPNQDIPGVIALTLFEDYIYWTDGKTKSLSRAHKTSGADRLALINSWHTITDIQVYHSYRQPDVSKHVCTLNNGGCSHLCLLAPDKLYTCACPTNFYLAADNKTCLSNCTASQFRCKTDKCIPFWWKCDTVDDCGDGSDEPPECPEFRCQPGRFQCGTGLCALPAFICDGENDCGDNSDELNCDTHVCLSGQFKCTKNQKCIPINLRCNGQDDCGDEEDERDCPENSCSPDHFQCKTTKHCISKLWVCDEDPDCADGSDEANCDKKTCGPHEFQCKNNNCIPDHWRCDSQNDCGDNSDEENCKPQTCTLKDFLCANGDCVSARFWCDGDYDCADGSDERYCETGCSRDQFQCSNGQCISAKWKCDGHEDCKLGDDEKNCVPVKFPCPPTRPYRCRNNRVCLRPEQLCNEVDDCGDNSDEDHCDKITYKARPCKKDEFACNDKKCIPMELQCDWFDDCGDGSDEQDCKMSVTEYTCEDNVNPCGDDAYCNQTKTSLLCQCKPGFQRNRRNRQCEDINECMVFGACSQHCNNIKGSYRCACEKNYKERNNSCIAKGSEDQVLYVANDTDILGFAYPFNYSDAHQQISHIEHNSRITGMDAYFRGDMIVWSTQFNPGGIFYRRLHDRERRQSSSGLICPEFKRPRGIAVDWVTGNIYWTDHSRMHWFSYYTTHWTSLRYSVNVGQLNGPNCTRLLTSMAGEPYAIAVNPKRGMMYWTVIGDRSHIEESSMDGTLRRILVQKNLQRPTGLVVDQFSQRLFWADFELSIIGSVRFDGSDSVVSVSTKQGLLHPHRIDIFEDYIYGAGPKNGAFRVHKFGRSLVEYLSVDVEKAKSALIFHRYKQMDLPNPCLDLTCEFICLLNPSGATCACPEGKSLMNGTCIDQSLLDDTCKLTCENGGKCIINEKGDPRCHCWPSYSGERCETNHCYNYCQNGGTCGASLLGRPTCNCALGFTGPNCNQTVCERFCQHGGTCSVTTGNQPFCTCPPEYTGDRCQYYVCHHYCVNSESCTISDDGSVECVCPVRFEGPKCEVDKCIRCHGGHCIINKDSNDIVCNCTNGKLASTCQLCDGYCYNGGTCQLDPETNIPVCLCSANWSGTQCERPAPKSSKSDNISTRSIAIIVPLVLLVTLITTLVIGLFLCKRKRRTKTIRRQPMINGGINVEIGNPSYNMYEVGHDHSEGGLLASDFTVNAEKPTNYANPVYAKLYVDGQNCRNSLASVDERRELLPKKIDIGIRETVA</sequence>
<evidence type="ECO:0000256" key="13">
    <source>
        <dbReference type="ARBA" id="ARBA00023180"/>
    </source>
</evidence>
<dbReference type="InterPro" id="IPR026823">
    <property type="entry name" value="cEGF"/>
</dbReference>
<dbReference type="PANTHER" id="PTHR22722:SF5">
    <property type="entry name" value="LOW-DENSITY LIPOPROTEIN RECEPTOR-RELATED PROTEIN 1B"/>
    <property type="match status" value="1"/>
</dbReference>
<feature type="disulfide bond" evidence="15">
    <location>
        <begin position="2828"/>
        <end position="2846"/>
    </location>
</feature>
<feature type="disulfide bond" evidence="15">
    <location>
        <begin position="1979"/>
        <end position="1991"/>
    </location>
</feature>